<sequence length="454" mass="50802">MHYARSSLSSCLLLFYLVFTIAIGRSQRTAVDGGVASNASRLLAASYNEVYEPTPTTFLSFMSGVPLSLRLGRAWWSQKSSRLPVTMFTTATMDRLDMLETQCRNYAGGPHASAVYLPLVQSNSADKLTYENEQTLLAAEARIQELFHRMEADPQACHMRVHLLYEVTSDSALAYLTPINALRNAALLAATTPLVMMIDVDLCVSRTLVQLLSSPSNTLQIMTRTDKMFWVLPAWDVSKSLAPGEVDTAATSAISGDKSNLVKLLAAGQLSWFGQSYFQRGHAPTNYTRWLLGRRSYQVGYSLGYEPWGIVRRDEMLMAPYDARFRGCYNDKITQVVSLHHARVEFRTLPNAWVVHRPHALNPAAAIGKSMLNSTTSQHGVEVLQEIASVNGRNMTKFEHHKDLSHVLMDDSIVQMLAGKYRPYPGKQFTYCRSVLPWQLPASRRAGIDIQRRS</sequence>
<dbReference type="AlphaFoldDB" id="A0AAD3DI72"/>
<evidence type="ECO:0000256" key="7">
    <source>
        <dbReference type="SAM" id="SignalP"/>
    </source>
</evidence>
<dbReference type="PANTHER" id="PTHR12270:SF52">
    <property type="entry name" value="GLYCOSYLTRANSFERASE-LIKE PROTEIN GNT13-RELATED"/>
    <property type="match status" value="1"/>
</dbReference>
<dbReference type="GO" id="GO:0042285">
    <property type="term" value="F:xylosyltransferase activity"/>
    <property type="evidence" value="ECO:0007669"/>
    <property type="project" value="TreeGrafter"/>
</dbReference>
<protein>
    <recommendedName>
        <fullName evidence="10">Hexosyltransferase</fullName>
    </recommendedName>
</protein>
<evidence type="ECO:0000313" key="9">
    <source>
        <dbReference type="Proteomes" id="UP001054857"/>
    </source>
</evidence>
<evidence type="ECO:0000256" key="3">
    <source>
        <dbReference type="ARBA" id="ARBA00022968"/>
    </source>
</evidence>
<accession>A0AAD3DI72</accession>
<dbReference type="Proteomes" id="UP001054857">
    <property type="component" value="Unassembled WGS sequence"/>
</dbReference>
<reference evidence="8 9" key="1">
    <citation type="journal article" date="2021" name="Sci. Rep.">
        <title>Genome sequencing of the multicellular alga Astrephomene provides insights into convergent evolution of germ-soma differentiation.</title>
        <authorList>
            <person name="Yamashita S."/>
            <person name="Yamamoto K."/>
            <person name="Matsuzaki R."/>
            <person name="Suzuki S."/>
            <person name="Yamaguchi H."/>
            <person name="Hirooka S."/>
            <person name="Minakuchi Y."/>
            <person name="Miyagishima S."/>
            <person name="Kawachi M."/>
            <person name="Toyoda A."/>
            <person name="Nozaki H."/>
        </authorList>
    </citation>
    <scope>NUCLEOTIDE SEQUENCE [LARGE SCALE GENOMIC DNA]</scope>
    <source>
        <strain evidence="8 9">NIES-4017</strain>
    </source>
</reference>
<keyword evidence="6" id="KW-0325">Glycoprotein</keyword>
<keyword evidence="9" id="KW-1185">Reference proteome</keyword>
<proteinExistence type="predicted"/>
<dbReference type="EMBL" id="BMAR01000003">
    <property type="protein sequence ID" value="GFR42280.1"/>
    <property type="molecule type" value="Genomic_DNA"/>
</dbReference>
<evidence type="ECO:0000256" key="6">
    <source>
        <dbReference type="ARBA" id="ARBA00023180"/>
    </source>
</evidence>
<dbReference type="PANTHER" id="PTHR12270">
    <property type="entry name" value="GLYCOSYLTRANSFERASE-RELATED"/>
    <property type="match status" value="1"/>
</dbReference>
<keyword evidence="2" id="KW-0812">Transmembrane</keyword>
<dbReference type="InterPro" id="IPR051292">
    <property type="entry name" value="Xyl/GlcA_transferase"/>
</dbReference>
<keyword evidence="5" id="KW-0472">Membrane</keyword>
<feature type="chain" id="PRO_5041934967" description="Hexosyltransferase" evidence="7">
    <location>
        <begin position="27"/>
        <end position="454"/>
    </location>
</feature>
<evidence type="ECO:0008006" key="10">
    <source>
        <dbReference type="Google" id="ProtNLM"/>
    </source>
</evidence>
<keyword evidence="7" id="KW-0732">Signal</keyword>
<evidence type="ECO:0000313" key="8">
    <source>
        <dbReference type="EMBL" id="GFR42280.1"/>
    </source>
</evidence>
<evidence type="ECO:0000256" key="5">
    <source>
        <dbReference type="ARBA" id="ARBA00023136"/>
    </source>
</evidence>
<evidence type="ECO:0000256" key="1">
    <source>
        <dbReference type="ARBA" id="ARBA00004606"/>
    </source>
</evidence>
<dbReference type="Pfam" id="PF13896">
    <property type="entry name" value="Glyco_transf_49"/>
    <property type="match status" value="1"/>
</dbReference>
<name>A0AAD3DI72_9CHLO</name>
<dbReference type="GO" id="GO:0016020">
    <property type="term" value="C:membrane"/>
    <property type="evidence" value="ECO:0007669"/>
    <property type="project" value="UniProtKB-SubCell"/>
</dbReference>
<dbReference type="GO" id="GO:0015020">
    <property type="term" value="F:glucuronosyltransferase activity"/>
    <property type="evidence" value="ECO:0007669"/>
    <property type="project" value="TreeGrafter"/>
</dbReference>
<keyword evidence="4" id="KW-1133">Transmembrane helix</keyword>
<comment type="subcellular location">
    <subcellularLocation>
        <location evidence="1">Membrane</location>
        <topology evidence="1">Single-pass type II membrane protein</topology>
    </subcellularLocation>
</comment>
<gene>
    <name evidence="8" type="ORF">Agub_g3178</name>
</gene>
<comment type="caution">
    <text evidence="8">The sequence shown here is derived from an EMBL/GenBank/DDBJ whole genome shotgun (WGS) entry which is preliminary data.</text>
</comment>
<evidence type="ECO:0000256" key="4">
    <source>
        <dbReference type="ARBA" id="ARBA00022989"/>
    </source>
</evidence>
<keyword evidence="3" id="KW-0735">Signal-anchor</keyword>
<feature type="signal peptide" evidence="7">
    <location>
        <begin position="1"/>
        <end position="26"/>
    </location>
</feature>
<dbReference type="GO" id="GO:0035269">
    <property type="term" value="P:protein O-linked glycosylation via mannose"/>
    <property type="evidence" value="ECO:0007669"/>
    <property type="project" value="TreeGrafter"/>
</dbReference>
<evidence type="ECO:0000256" key="2">
    <source>
        <dbReference type="ARBA" id="ARBA00022692"/>
    </source>
</evidence>
<organism evidence="8 9">
    <name type="scientific">Astrephomene gubernaculifera</name>
    <dbReference type="NCBI Taxonomy" id="47775"/>
    <lineage>
        <taxon>Eukaryota</taxon>
        <taxon>Viridiplantae</taxon>
        <taxon>Chlorophyta</taxon>
        <taxon>core chlorophytes</taxon>
        <taxon>Chlorophyceae</taxon>
        <taxon>CS clade</taxon>
        <taxon>Chlamydomonadales</taxon>
        <taxon>Astrephomenaceae</taxon>
        <taxon>Astrephomene</taxon>
    </lineage>
</organism>